<reference evidence="2 3" key="1">
    <citation type="submission" date="2024-10" db="EMBL/GenBank/DDBJ databases">
        <authorList>
            <person name="Kim D."/>
        </authorList>
    </citation>
    <scope>NUCLEOTIDE SEQUENCE [LARGE SCALE GENOMIC DNA]</scope>
    <source>
        <strain evidence="2">BH-2024</strain>
    </source>
</reference>
<gene>
    <name evidence="2" type="ORF">niasHT_038920</name>
</gene>
<dbReference type="Proteomes" id="UP001620626">
    <property type="component" value="Unassembled WGS sequence"/>
</dbReference>
<dbReference type="Pfam" id="PF10321">
    <property type="entry name" value="7TM_GPCR_Srt"/>
    <property type="match status" value="1"/>
</dbReference>
<dbReference type="EMBL" id="JBICBT010001160">
    <property type="protein sequence ID" value="KAL3080483.1"/>
    <property type="molecule type" value="Genomic_DNA"/>
</dbReference>
<proteinExistence type="predicted"/>
<comment type="caution">
    <text evidence="2">The sequence shown here is derived from an EMBL/GenBank/DDBJ whole genome shotgun (WGS) entry which is preliminary data.</text>
</comment>
<keyword evidence="1" id="KW-1133">Transmembrane helix</keyword>
<feature type="transmembrane region" description="Helical" evidence="1">
    <location>
        <begin position="285"/>
        <end position="308"/>
    </location>
</feature>
<protein>
    <submittedName>
        <fullName evidence="2">Uncharacterized protein</fullName>
    </submittedName>
</protein>
<name>A0ABD2IWA2_9BILA</name>
<evidence type="ECO:0000256" key="1">
    <source>
        <dbReference type="SAM" id="Phobius"/>
    </source>
</evidence>
<evidence type="ECO:0000313" key="2">
    <source>
        <dbReference type="EMBL" id="KAL3080483.1"/>
    </source>
</evidence>
<keyword evidence="1" id="KW-0812">Transmembrane</keyword>
<organism evidence="2 3">
    <name type="scientific">Heterodera trifolii</name>
    <dbReference type="NCBI Taxonomy" id="157864"/>
    <lineage>
        <taxon>Eukaryota</taxon>
        <taxon>Metazoa</taxon>
        <taxon>Ecdysozoa</taxon>
        <taxon>Nematoda</taxon>
        <taxon>Chromadorea</taxon>
        <taxon>Rhabditida</taxon>
        <taxon>Tylenchina</taxon>
        <taxon>Tylenchomorpha</taxon>
        <taxon>Tylenchoidea</taxon>
        <taxon>Heteroderidae</taxon>
        <taxon>Heteroderinae</taxon>
        <taxon>Heterodera</taxon>
    </lineage>
</organism>
<keyword evidence="1" id="KW-0472">Membrane</keyword>
<evidence type="ECO:0000313" key="3">
    <source>
        <dbReference type="Proteomes" id="UP001620626"/>
    </source>
</evidence>
<dbReference type="InterPro" id="IPR019425">
    <property type="entry name" value="7TM_GPCR_serpentine_rcpt_Srt"/>
</dbReference>
<dbReference type="AlphaFoldDB" id="A0ABD2IWA2"/>
<sequence>MESQRLVTGLKRRAVESCEAPATIHAKMLKSTSTPVLAAFPSKNATKLVIKRLRHEENALRVEPLNLEQLEIPNSYRIYKHTEIDEEQFLLADNGVFQIQDRNGPVASGRLRLAICVWASCVSGQLRLGQLRLASCVLVLKGPPQKWEHNQIIETNKNSNMKEGAFPSRRFWNVYRAEPRRTTAVCLRGIFSHFFNFEFSFLPAFFRKLGFRNEVHLRDGTFASAPALFLQLYVILARRGKWVFPVLHCLLTCKSQSMYEKMFDMVRNRWPTFSPTNASMDFEQAMIFVQVMLISAMNLFGSSLYVFFQSHEVDQWMITLAEFNWLHLHDCRLLYMKLFNRNRIGHIGGVTVVRPILNQTN</sequence>
<accession>A0ABD2IWA2</accession>
<keyword evidence="3" id="KW-1185">Reference proteome</keyword>